<dbReference type="PANTHER" id="PTHR30363">
    <property type="entry name" value="HTH-TYPE TRANSCRIPTIONAL REGULATOR SRLR-RELATED"/>
    <property type="match status" value="1"/>
</dbReference>
<dbReference type="InterPro" id="IPR036390">
    <property type="entry name" value="WH_DNA-bd_sf"/>
</dbReference>
<dbReference type="EMBL" id="JAERWL010000002">
    <property type="protein sequence ID" value="MBM9475082.1"/>
    <property type="molecule type" value="Genomic_DNA"/>
</dbReference>
<dbReference type="SMART" id="SM00420">
    <property type="entry name" value="HTH_DEOR"/>
    <property type="match status" value="1"/>
</dbReference>
<dbReference type="SMART" id="SM01134">
    <property type="entry name" value="DeoRC"/>
    <property type="match status" value="1"/>
</dbReference>
<evidence type="ECO:0000313" key="6">
    <source>
        <dbReference type="Proteomes" id="UP000663801"/>
    </source>
</evidence>
<dbReference type="GO" id="GO:0003677">
    <property type="term" value="F:DNA binding"/>
    <property type="evidence" value="ECO:0007669"/>
    <property type="project" value="UniProtKB-KW"/>
</dbReference>
<dbReference type="PROSITE" id="PS51000">
    <property type="entry name" value="HTH_DEOR_2"/>
    <property type="match status" value="1"/>
</dbReference>
<dbReference type="InterPro" id="IPR014036">
    <property type="entry name" value="DeoR-like_C"/>
</dbReference>
<accession>A0A939C4C2</accession>
<dbReference type="InterPro" id="IPR037171">
    <property type="entry name" value="NagB/RpiA_transferase-like"/>
</dbReference>
<dbReference type="PANTHER" id="PTHR30363:SF44">
    <property type="entry name" value="AGA OPERON TRANSCRIPTIONAL REPRESSOR-RELATED"/>
    <property type="match status" value="1"/>
</dbReference>
<gene>
    <name evidence="5" type="ORF">JL107_01355</name>
</gene>
<protein>
    <submittedName>
        <fullName evidence="5">DeoR/GlpR transcriptional regulator</fullName>
    </submittedName>
</protein>
<feature type="domain" description="HTH deoR-type" evidence="4">
    <location>
        <begin position="9"/>
        <end position="64"/>
    </location>
</feature>
<dbReference type="Pfam" id="PF00455">
    <property type="entry name" value="DeoRC"/>
    <property type="match status" value="1"/>
</dbReference>
<dbReference type="AlphaFoldDB" id="A0A939C4C2"/>
<comment type="caution">
    <text evidence="5">The sequence shown here is derived from an EMBL/GenBank/DDBJ whole genome shotgun (WGS) entry which is preliminary data.</text>
</comment>
<dbReference type="RefSeq" id="WP_205255233.1">
    <property type="nucleotide sequence ID" value="NZ_BAAAPV010000001.1"/>
</dbReference>
<keyword evidence="1" id="KW-0805">Transcription regulation</keyword>
<dbReference type="SUPFAM" id="SSF46785">
    <property type="entry name" value="Winged helix' DNA-binding domain"/>
    <property type="match status" value="1"/>
</dbReference>
<keyword evidence="3" id="KW-0804">Transcription</keyword>
<dbReference type="SUPFAM" id="SSF100950">
    <property type="entry name" value="NagB/RpiA/CoA transferase-like"/>
    <property type="match status" value="1"/>
</dbReference>
<keyword evidence="2" id="KW-0238">DNA-binding</keyword>
<name>A0A939C4C2_9ACTN</name>
<dbReference type="PROSITE" id="PS00894">
    <property type="entry name" value="HTH_DEOR_1"/>
    <property type="match status" value="1"/>
</dbReference>
<reference evidence="5" key="1">
    <citation type="submission" date="2021-01" db="EMBL/GenBank/DDBJ databases">
        <title>KCTC 19127 draft genome.</title>
        <authorList>
            <person name="An D."/>
        </authorList>
    </citation>
    <scope>NUCLEOTIDE SEQUENCE</scope>
    <source>
        <strain evidence="5">KCTC 19127</strain>
    </source>
</reference>
<dbReference type="GO" id="GO:0003700">
    <property type="term" value="F:DNA-binding transcription factor activity"/>
    <property type="evidence" value="ECO:0007669"/>
    <property type="project" value="InterPro"/>
</dbReference>
<sequence>MGTTDARGQADRRAAILRTVFRDGFARIDDLVGELGVSLMTVHRDLDALATQGYLTKVRGRATANPAATLQIRVAERIRQGVRFKTAIAARAAQLLAPGQTIHLDDSTTALALAPHLARLSGITVATNFAPLVAQLADAPGIELIVIGGRYNRVQEASFGARAVESIDQIHADLAFLSTTGVRRLSCYHPSEETVETRKAFMRNARRSVLLVDHVKFGRPAPHLLCPLTAFDLVISDSELDPEERAELTAAGVHLETAPV</sequence>
<keyword evidence="6" id="KW-1185">Reference proteome</keyword>
<dbReference type="InterPro" id="IPR001034">
    <property type="entry name" value="DeoR_HTH"/>
</dbReference>
<evidence type="ECO:0000259" key="4">
    <source>
        <dbReference type="PROSITE" id="PS51000"/>
    </source>
</evidence>
<dbReference type="InterPro" id="IPR050313">
    <property type="entry name" value="Carb_Metab_HTH_regulators"/>
</dbReference>
<evidence type="ECO:0000256" key="1">
    <source>
        <dbReference type="ARBA" id="ARBA00023015"/>
    </source>
</evidence>
<organism evidence="5 6">
    <name type="scientific">Nakamurella flavida</name>
    <dbReference type="NCBI Taxonomy" id="363630"/>
    <lineage>
        <taxon>Bacteria</taxon>
        <taxon>Bacillati</taxon>
        <taxon>Actinomycetota</taxon>
        <taxon>Actinomycetes</taxon>
        <taxon>Nakamurellales</taxon>
        <taxon>Nakamurellaceae</taxon>
        <taxon>Nakamurella</taxon>
    </lineage>
</organism>
<proteinExistence type="predicted"/>
<dbReference type="Pfam" id="PF08220">
    <property type="entry name" value="HTH_DeoR"/>
    <property type="match status" value="1"/>
</dbReference>
<evidence type="ECO:0000256" key="2">
    <source>
        <dbReference type="ARBA" id="ARBA00023125"/>
    </source>
</evidence>
<dbReference type="Proteomes" id="UP000663801">
    <property type="component" value="Unassembled WGS sequence"/>
</dbReference>
<evidence type="ECO:0000256" key="3">
    <source>
        <dbReference type="ARBA" id="ARBA00023163"/>
    </source>
</evidence>
<dbReference type="InterPro" id="IPR018356">
    <property type="entry name" value="Tscrpt_reg_HTH_DeoR_CS"/>
</dbReference>
<evidence type="ECO:0000313" key="5">
    <source>
        <dbReference type="EMBL" id="MBM9475082.1"/>
    </source>
</evidence>